<accession>A0A0A8YHF7</accession>
<dbReference type="AlphaFoldDB" id="A0A0A8YHF7"/>
<protein>
    <submittedName>
        <fullName evidence="1">Uncharacterized protein</fullName>
    </submittedName>
</protein>
<evidence type="ECO:0000313" key="1">
    <source>
        <dbReference type="EMBL" id="JAD25401.1"/>
    </source>
</evidence>
<dbReference type="EMBL" id="GBRH01272494">
    <property type="protein sequence ID" value="JAD25401.1"/>
    <property type="molecule type" value="Transcribed_RNA"/>
</dbReference>
<proteinExistence type="predicted"/>
<reference evidence="1" key="1">
    <citation type="submission" date="2014-09" db="EMBL/GenBank/DDBJ databases">
        <authorList>
            <person name="Magalhaes I.L.F."/>
            <person name="Oliveira U."/>
            <person name="Santos F.R."/>
            <person name="Vidigal T.H.D.A."/>
            <person name="Brescovit A.D."/>
            <person name="Santos A.J."/>
        </authorList>
    </citation>
    <scope>NUCLEOTIDE SEQUENCE</scope>
    <source>
        <tissue evidence="1">Shoot tissue taken approximately 20 cm above the soil surface</tissue>
    </source>
</reference>
<sequence>MFTRPNLKINLVQLWCCRIENYFPPPHFKFHIRFW</sequence>
<name>A0A0A8YHF7_ARUDO</name>
<organism evidence="1">
    <name type="scientific">Arundo donax</name>
    <name type="common">Giant reed</name>
    <name type="synonym">Donax arundinaceus</name>
    <dbReference type="NCBI Taxonomy" id="35708"/>
    <lineage>
        <taxon>Eukaryota</taxon>
        <taxon>Viridiplantae</taxon>
        <taxon>Streptophyta</taxon>
        <taxon>Embryophyta</taxon>
        <taxon>Tracheophyta</taxon>
        <taxon>Spermatophyta</taxon>
        <taxon>Magnoliopsida</taxon>
        <taxon>Liliopsida</taxon>
        <taxon>Poales</taxon>
        <taxon>Poaceae</taxon>
        <taxon>PACMAD clade</taxon>
        <taxon>Arundinoideae</taxon>
        <taxon>Arundineae</taxon>
        <taxon>Arundo</taxon>
    </lineage>
</organism>
<reference evidence="1" key="2">
    <citation type="journal article" date="2015" name="Data Brief">
        <title>Shoot transcriptome of the giant reed, Arundo donax.</title>
        <authorList>
            <person name="Barrero R.A."/>
            <person name="Guerrero F.D."/>
            <person name="Moolhuijzen P."/>
            <person name="Goolsby J.A."/>
            <person name="Tidwell J."/>
            <person name="Bellgard S.E."/>
            <person name="Bellgard M.I."/>
        </authorList>
    </citation>
    <scope>NUCLEOTIDE SEQUENCE</scope>
    <source>
        <tissue evidence="1">Shoot tissue taken approximately 20 cm above the soil surface</tissue>
    </source>
</reference>